<sequence>MSFLKITRVPQVNVNSDCVTPDSVNNDVPHSLESYRVLLTFRERLDLGNSSACIPTATYEIDSRGFGKRNRKRLQQEDPETLKDQSEVGGSGDR</sequence>
<reference evidence="2 3" key="2">
    <citation type="journal article" date="2019" name="G3 (Bethesda)">
        <title>Hybrid Assembly of the Genome of the Entomopathogenic Nematode Steinernema carpocapsae Identifies the X-Chromosome.</title>
        <authorList>
            <person name="Serra L."/>
            <person name="Macchietto M."/>
            <person name="Macias-Munoz A."/>
            <person name="McGill C.J."/>
            <person name="Rodriguez I.M."/>
            <person name="Rodriguez B."/>
            <person name="Murad R."/>
            <person name="Mortazavi A."/>
        </authorList>
    </citation>
    <scope>NUCLEOTIDE SEQUENCE [LARGE SCALE GENOMIC DNA]</scope>
    <source>
        <strain evidence="2 3">ALL</strain>
    </source>
</reference>
<organism evidence="2 3">
    <name type="scientific">Steinernema carpocapsae</name>
    <name type="common">Entomopathogenic nematode</name>
    <dbReference type="NCBI Taxonomy" id="34508"/>
    <lineage>
        <taxon>Eukaryota</taxon>
        <taxon>Metazoa</taxon>
        <taxon>Ecdysozoa</taxon>
        <taxon>Nematoda</taxon>
        <taxon>Chromadorea</taxon>
        <taxon>Rhabditida</taxon>
        <taxon>Tylenchina</taxon>
        <taxon>Panagrolaimomorpha</taxon>
        <taxon>Strongyloidoidea</taxon>
        <taxon>Steinernematidae</taxon>
        <taxon>Steinernema</taxon>
    </lineage>
</organism>
<protein>
    <submittedName>
        <fullName evidence="2">Uncharacterized protein</fullName>
    </submittedName>
</protein>
<dbReference type="AlphaFoldDB" id="A0A4U5NTM5"/>
<proteinExistence type="predicted"/>
<dbReference type="Proteomes" id="UP000298663">
    <property type="component" value="Unassembled WGS sequence"/>
</dbReference>
<comment type="caution">
    <text evidence="2">The sequence shown here is derived from an EMBL/GenBank/DDBJ whole genome shotgun (WGS) entry which is preliminary data.</text>
</comment>
<accession>A0A4U5NTM5</accession>
<evidence type="ECO:0000256" key="1">
    <source>
        <dbReference type="SAM" id="MobiDB-lite"/>
    </source>
</evidence>
<name>A0A4U5NTM5_STECR</name>
<evidence type="ECO:0000313" key="3">
    <source>
        <dbReference type="Proteomes" id="UP000298663"/>
    </source>
</evidence>
<feature type="compositionally biased region" description="Basic and acidic residues" evidence="1">
    <location>
        <begin position="74"/>
        <end position="94"/>
    </location>
</feature>
<evidence type="ECO:0000313" key="2">
    <source>
        <dbReference type="EMBL" id="TKR86847.1"/>
    </source>
</evidence>
<reference evidence="2 3" key="1">
    <citation type="journal article" date="2015" name="Genome Biol.">
        <title>Comparative genomics of Steinernema reveals deeply conserved gene regulatory networks.</title>
        <authorList>
            <person name="Dillman A.R."/>
            <person name="Macchietto M."/>
            <person name="Porter C.F."/>
            <person name="Rogers A."/>
            <person name="Williams B."/>
            <person name="Antoshechkin I."/>
            <person name="Lee M.M."/>
            <person name="Goodwin Z."/>
            <person name="Lu X."/>
            <person name="Lewis E.E."/>
            <person name="Goodrich-Blair H."/>
            <person name="Stock S.P."/>
            <person name="Adams B.J."/>
            <person name="Sternberg P.W."/>
            <person name="Mortazavi A."/>
        </authorList>
    </citation>
    <scope>NUCLEOTIDE SEQUENCE [LARGE SCALE GENOMIC DNA]</scope>
    <source>
        <strain evidence="2 3">ALL</strain>
    </source>
</reference>
<gene>
    <name evidence="2" type="ORF">L596_011356</name>
</gene>
<feature type="region of interest" description="Disordered" evidence="1">
    <location>
        <begin position="65"/>
        <end position="94"/>
    </location>
</feature>
<dbReference type="EMBL" id="AZBU02000003">
    <property type="protein sequence ID" value="TKR86847.1"/>
    <property type="molecule type" value="Genomic_DNA"/>
</dbReference>
<keyword evidence="3" id="KW-1185">Reference proteome</keyword>